<dbReference type="GO" id="GO:0046872">
    <property type="term" value="F:metal ion binding"/>
    <property type="evidence" value="ECO:0007669"/>
    <property type="project" value="UniProtKB-KW"/>
</dbReference>
<dbReference type="Pfam" id="PF07687">
    <property type="entry name" value="M20_dimer"/>
    <property type="match status" value="1"/>
</dbReference>
<keyword evidence="3 7" id="KW-0479">Metal-binding</keyword>
<dbReference type="InterPro" id="IPR001261">
    <property type="entry name" value="ArgE/DapE_CS"/>
</dbReference>
<evidence type="ECO:0000256" key="7">
    <source>
        <dbReference type="PIRSR" id="PIRSR037217-2"/>
    </source>
</evidence>
<feature type="binding site" evidence="7">
    <location>
        <position position="160"/>
    </location>
    <ligand>
        <name>Zn(2+)</name>
        <dbReference type="ChEBI" id="CHEBI:29105"/>
        <label>2</label>
    </ligand>
</feature>
<organism evidence="10 11">
    <name type="scientific">Pichia californica</name>
    <dbReference type="NCBI Taxonomy" id="460514"/>
    <lineage>
        <taxon>Eukaryota</taxon>
        <taxon>Fungi</taxon>
        <taxon>Dikarya</taxon>
        <taxon>Ascomycota</taxon>
        <taxon>Saccharomycotina</taxon>
        <taxon>Pichiomycetes</taxon>
        <taxon>Pichiales</taxon>
        <taxon>Pichiaceae</taxon>
        <taxon>Pichia</taxon>
    </lineage>
</organism>
<dbReference type="PANTHER" id="PTHR45962">
    <property type="entry name" value="N-FATTY-ACYL-AMINO ACID SYNTHASE/HYDROLASE PM20D1"/>
    <property type="match status" value="1"/>
</dbReference>
<keyword evidence="11" id="KW-1185">Reference proteome</keyword>
<comment type="caution">
    <text evidence="10">The sequence shown here is derived from an EMBL/GenBank/DDBJ whole genome shotgun (WGS) entry which is preliminary data.</text>
</comment>
<feature type="transmembrane region" description="Helical" evidence="8">
    <location>
        <begin position="18"/>
        <end position="37"/>
    </location>
</feature>
<feature type="binding site" evidence="7">
    <location>
        <position position="230"/>
    </location>
    <ligand>
        <name>Zn(2+)</name>
        <dbReference type="ChEBI" id="CHEBI:29105"/>
        <label>1</label>
    </ligand>
</feature>
<dbReference type="PANTHER" id="PTHR45962:SF1">
    <property type="entry name" value="N-FATTY-ACYL-AMINO ACID SYNTHASE_HYDROLASE PM20D1"/>
    <property type="match status" value="1"/>
</dbReference>
<dbReference type="EMBL" id="PUHW01000335">
    <property type="protein sequence ID" value="KAG0686992.1"/>
    <property type="molecule type" value="Genomic_DNA"/>
</dbReference>
<dbReference type="InterPro" id="IPR002933">
    <property type="entry name" value="Peptidase_M20"/>
</dbReference>
<evidence type="ECO:0000256" key="6">
    <source>
        <dbReference type="PIRSR" id="PIRSR037217-1"/>
    </source>
</evidence>
<dbReference type="SUPFAM" id="SSF55031">
    <property type="entry name" value="Bacterial exopeptidase dimerisation domain"/>
    <property type="match status" value="1"/>
</dbReference>
<name>A0A9P6WIZ9_9ASCO</name>
<evidence type="ECO:0000256" key="5">
    <source>
        <dbReference type="ARBA" id="ARBA00022833"/>
    </source>
</evidence>
<dbReference type="Gene3D" id="3.30.70.360">
    <property type="match status" value="1"/>
</dbReference>
<evidence type="ECO:0000313" key="10">
    <source>
        <dbReference type="EMBL" id="KAG0686992.1"/>
    </source>
</evidence>
<evidence type="ECO:0000256" key="1">
    <source>
        <dbReference type="ARBA" id="ARBA00006247"/>
    </source>
</evidence>
<feature type="active site" evidence="6">
    <location>
        <position position="162"/>
    </location>
</feature>
<evidence type="ECO:0000256" key="4">
    <source>
        <dbReference type="ARBA" id="ARBA00022801"/>
    </source>
</evidence>
<feature type="binding site" evidence="7">
    <location>
        <position position="195"/>
    </location>
    <ligand>
        <name>Zn(2+)</name>
        <dbReference type="ChEBI" id="CHEBI:29105"/>
        <label>2</label>
    </ligand>
</feature>
<comment type="similarity">
    <text evidence="1">Belongs to the peptidase M20A family.</text>
</comment>
<evidence type="ECO:0000256" key="8">
    <source>
        <dbReference type="SAM" id="Phobius"/>
    </source>
</evidence>
<feature type="active site" description="Proton acceptor" evidence="6">
    <location>
        <position position="229"/>
    </location>
</feature>
<keyword evidence="4" id="KW-0378">Hydrolase</keyword>
<dbReference type="SUPFAM" id="SSF53187">
    <property type="entry name" value="Zn-dependent exopeptidases"/>
    <property type="match status" value="1"/>
</dbReference>
<reference evidence="10" key="1">
    <citation type="submission" date="2020-11" db="EMBL/GenBank/DDBJ databases">
        <title>Kefir isolates.</title>
        <authorList>
            <person name="Marcisauskas S."/>
            <person name="Kim Y."/>
            <person name="Blasche S."/>
        </authorList>
    </citation>
    <scope>NUCLEOTIDE SEQUENCE</scope>
    <source>
        <strain evidence="10">Olga-1</strain>
    </source>
</reference>
<dbReference type="CDD" id="cd05674">
    <property type="entry name" value="M20_yscS"/>
    <property type="match status" value="1"/>
</dbReference>
<dbReference type="GO" id="GO:0004181">
    <property type="term" value="F:metallocarboxypeptidase activity"/>
    <property type="evidence" value="ECO:0007669"/>
    <property type="project" value="InterPro"/>
</dbReference>
<dbReference type="InterPro" id="IPR036264">
    <property type="entry name" value="Bact_exopeptidase_dim_dom"/>
</dbReference>
<dbReference type="InterPro" id="IPR047177">
    <property type="entry name" value="Pept_M20A"/>
</dbReference>
<protein>
    <recommendedName>
        <fullName evidence="9">Peptidase M20 dimerisation domain-containing protein</fullName>
    </recommendedName>
</protein>
<dbReference type="PROSITE" id="PS00759">
    <property type="entry name" value="ARGE_DAPE_CPG2_2"/>
    <property type="match status" value="1"/>
</dbReference>
<dbReference type="GO" id="GO:0000328">
    <property type="term" value="C:fungal-type vacuole lumen"/>
    <property type="evidence" value="ECO:0007669"/>
    <property type="project" value="TreeGrafter"/>
</dbReference>
<accession>A0A9P6WIZ9</accession>
<dbReference type="Gene3D" id="1.10.150.900">
    <property type="match status" value="1"/>
</dbReference>
<dbReference type="Pfam" id="PF01546">
    <property type="entry name" value="Peptidase_M20"/>
    <property type="match status" value="1"/>
</dbReference>
<feature type="binding site" evidence="7">
    <location>
        <position position="256"/>
    </location>
    <ligand>
        <name>Zn(2+)</name>
        <dbReference type="ChEBI" id="CHEBI:29105"/>
        <label>2</label>
    </ligand>
</feature>
<dbReference type="Gene3D" id="3.40.630.10">
    <property type="entry name" value="Zn peptidases"/>
    <property type="match status" value="1"/>
</dbReference>
<proteinExistence type="inferred from homology"/>
<keyword evidence="8" id="KW-0472">Membrane</keyword>
<dbReference type="Proteomes" id="UP000697127">
    <property type="component" value="Unassembled WGS sequence"/>
</dbReference>
<keyword evidence="5 7" id="KW-0862">Zinc</keyword>
<dbReference type="AlphaFoldDB" id="A0A9P6WIZ9"/>
<evidence type="ECO:0000313" key="11">
    <source>
        <dbReference type="Proteomes" id="UP000697127"/>
    </source>
</evidence>
<dbReference type="InterPro" id="IPR017141">
    <property type="entry name" value="Pept_M20_carboxypep"/>
</dbReference>
<gene>
    <name evidence="10" type="ORF">C6P40_003046</name>
</gene>
<keyword evidence="2" id="KW-0645">Protease</keyword>
<evidence type="ECO:0000256" key="2">
    <source>
        <dbReference type="ARBA" id="ARBA00022670"/>
    </source>
</evidence>
<dbReference type="PIRSF" id="PIRSF037217">
    <property type="entry name" value="Carboxypeptidase_S"/>
    <property type="match status" value="1"/>
</dbReference>
<evidence type="ECO:0000259" key="9">
    <source>
        <dbReference type="Pfam" id="PF07687"/>
    </source>
</evidence>
<feature type="binding site" evidence="7">
    <location>
        <position position="542"/>
    </location>
    <ligand>
        <name>Zn(2+)</name>
        <dbReference type="ChEBI" id="CHEBI:29105"/>
        <label>1</label>
    </ligand>
</feature>
<keyword evidence="8" id="KW-1133">Transmembrane helix</keyword>
<evidence type="ECO:0000256" key="3">
    <source>
        <dbReference type="ARBA" id="ARBA00022723"/>
    </source>
</evidence>
<keyword evidence="8" id="KW-0812">Transmembrane</keyword>
<feature type="domain" description="Peptidase M20 dimerisation" evidence="9">
    <location>
        <begin position="276"/>
        <end position="431"/>
    </location>
</feature>
<feature type="binding site" evidence="7">
    <location>
        <position position="195"/>
    </location>
    <ligand>
        <name>Zn(2+)</name>
        <dbReference type="ChEBI" id="CHEBI:29105"/>
        <label>1</label>
    </ligand>
</feature>
<sequence>MAIELVDSKSYNRKAKKWYNILLIGLFAITGYSIYVGHNTNSIDLRDSLCPLTEIYRPSSYEQNKPVLHKILFDQTFRNNSALKLIGAIQQKTDVTDDLPLLVEDNPEIWEKFNQFSNYLNKTFPIFHNHTELEKVNYHGLIYTWKGTNNTLQPLVLMAHQDTVPVSGETLPQWDHDPFAGIYDGIHLYGRGTSDCKNLLIGLLETAELLIENGFIPKRTIIFSFGFDEEVGGIRNKNALFLEQKYGKDSMYAIHDEGGVSLTKSEDVIIAVPGTSEKGYMDFEIILKMPGGHSSVPPKHTAIGITGDLIVTIENDEFPTYFTDKNPTFYQYMCMAENSIDIDQKLKKSIMNSPFNSKANKELRDYINSDVKTSYSIKTTQALDIIHGGSKINALPEYIQLMINTRIAMEETHVTTLEKMVRDVEFISKKYDMGLDIEYQNGTIVNLIPYDSASGAFTVKVGQYIDPAPLTPTNDEHWKIFAGSLRHMYEELALPDMFKDKRVIVSPGIGSGNTDTKYYWNLSKHIYRYRPGEMTTIESHAHGINEFIKFDSHLQIIAFYYEYIHSIDEL</sequence>
<dbReference type="GO" id="GO:0051603">
    <property type="term" value="P:proteolysis involved in protein catabolic process"/>
    <property type="evidence" value="ECO:0007669"/>
    <property type="project" value="TreeGrafter"/>
</dbReference>
<dbReference type="InterPro" id="IPR011650">
    <property type="entry name" value="Peptidase_M20_dimer"/>
</dbReference>